<dbReference type="Proteomes" id="UP000022611">
    <property type="component" value="Unassembled WGS sequence"/>
</dbReference>
<evidence type="ECO:0000313" key="2">
    <source>
        <dbReference type="Proteomes" id="UP000022611"/>
    </source>
</evidence>
<dbReference type="PATRIC" id="fig|1042209.11.peg.1942"/>
<gene>
    <name evidence="1" type="ORF">HK44_026865</name>
</gene>
<dbReference type="HOGENOM" id="CLU_2882509_0_0_6"/>
<evidence type="ECO:0000313" key="1">
    <source>
        <dbReference type="EMBL" id="EXF95372.1"/>
    </source>
</evidence>
<comment type="caution">
    <text evidence="1">The sequence shown here is derived from an EMBL/GenBank/DDBJ whole genome shotgun (WGS) entry which is preliminary data.</text>
</comment>
<proteinExistence type="predicted"/>
<organism evidence="1 2">
    <name type="scientific">Pseudomonas fluorescens HK44</name>
    <dbReference type="NCBI Taxonomy" id="1042209"/>
    <lineage>
        <taxon>Bacteria</taxon>
        <taxon>Pseudomonadati</taxon>
        <taxon>Pseudomonadota</taxon>
        <taxon>Gammaproteobacteria</taxon>
        <taxon>Pseudomonadales</taxon>
        <taxon>Pseudomonadaceae</taxon>
        <taxon>Pseudomonas</taxon>
    </lineage>
</organism>
<protein>
    <submittedName>
        <fullName evidence="1">Uncharacterized protein</fullName>
    </submittedName>
</protein>
<dbReference type="EMBL" id="AFOY02000008">
    <property type="protein sequence ID" value="EXF95372.1"/>
    <property type="molecule type" value="Genomic_DNA"/>
</dbReference>
<sequence>MSAKDDIRCLRFYVGVNKALRFLIKKRVVQVMIKVCVSAFDSNVGDVRAVTLNMNLVRTVLKF</sequence>
<dbReference type="AlphaFoldDB" id="A0A010TDS9"/>
<accession>A0A010TDS9</accession>
<reference evidence="1 2" key="1">
    <citation type="journal article" date="2011" name="J. Bacteriol.">
        <title>Draft genome sequence of the polycyclic aromatic hydrocarbon-degrading, genetically engineered bioluminescent bioreporter Pseudomonas fluorescens HK44.</title>
        <authorList>
            <person name="Chauhan A."/>
            <person name="Layton A.C."/>
            <person name="Williams D.E."/>
            <person name="Smartt A.E."/>
            <person name="Ripp S."/>
            <person name="Karpinets T.V."/>
            <person name="Brown S.D."/>
            <person name="Sayler G.S."/>
        </authorList>
    </citation>
    <scope>NUCLEOTIDE SEQUENCE [LARGE SCALE GENOMIC DNA]</scope>
    <source>
        <strain evidence="1 2">HK44</strain>
    </source>
</reference>
<name>A0A010TDS9_PSEFL</name>